<dbReference type="PANTHER" id="PTHR46028:SF2">
    <property type="entry name" value="KYNURENINE 3-MONOOXYGENASE"/>
    <property type="match status" value="1"/>
</dbReference>
<comment type="cofactor">
    <cofactor evidence="1">
        <name>FAD</name>
        <dbReference type="ChEBI" id="CHEBI:57692"/>
    </cofactor>
</comment>
<dbReference type="InterPro" id="IPR002938">
    <property type="entry name" value="FAD-bd"/>
</dbReference>
<name>A0ABD3QM81_9STRA</name>
<keyword evidence="10" id="KW-1185">Reference proteome</keyword>
<sequence length="521" mass="56259">MASAPFTSCKYMKHIILLLASAAFTHPSLAFAPPKQARTKPALTSASQQANDDDGSLKVAIIGAGPSGLLLAHRLLLSSFPVASLEIYESRSDPRLASNLDGRAYALGLGIRGRTAIKSVDEQLWEAIKSRGFECDRFRLHINERINVKLRDAEVGVEPSVLIYQTDLCGALLDELDNRSKDSSIDVRVQFNANVTDVDLISSQIKIGDHIHDSYYDLIVGSDGANSVVRRSLTKYSAPFAATQRKLPGYFKVARVAEMPPKMDPRSVALVLPRKGTVTAFVEPTIGGGGCVLFACRLVKNSSADANEIDLEAALFGDASVTTNQVEDMINEAYPLLEGTSGLSEAVQTLLSQRNGVADSVKCNIYHSKPDATPTAIIGDAAHATGGVSGQGCNSALMDAKVLSDCFAEYCSMQGSKKAKLHECLKSYSAQQVPEGLALYDLSFGNDGETLPIYRSIASVLSTVIDSLFRGRWGIGKKPLQTLLASSSTSFVEIRREREKYFVKDFPSDEELVGMLDGVYK</sequence>
<dbReference type="InterPro" id="IPR036188">
    <property type="entry name" value="FAD/NAD-bd_sf"/>
</dbReference>
<evidence type="ECO:0000256" key="7">
    <source>
        <dbReference type="SAM" id="SignalP"/>
    </source>
</evidence>
<protein>
    <recommendedName>
        <fullName evidence="8">FAD-binding domain-containing protein</fullName>
    </recommendedName>
</protein>
<dbReference type="SUPFAM" id="SSF51905">
    <property type="entry name" value="FAD/NAD(P)-binding domain"/>
    <property type="match status" value="1"/>
</dbReference>
<keyword evidence="4" id="KW-0521">NADP</keyword>
<dbReference type="EMBL" id="JALLPJ020000144">
    <property type="protein sequence ID" value="KAL3801178.1"/>
    <property type="molecule type" value="Genomic_DNA"/>
</dbReference>
<evidence type="ECO:0000313" key="10">
    <source>
        <dbReference type="Proteomes" id="UP001530400"/>
    </source>
</evidence>
<accession>A0ABD3QM81</accession>
<keyword evidence="2" id="KW-0285">Flavoprotein</keyword>
<dbReference type="Proteomes" id="UP001530400">
    <property type="component" value="Unassembled WGS sequence"/>
</dbReference>
<dbReference type="Gene3D" id="3.50.50.60">
    <property type="entry name" value="FAD/NAD(P)-binding domain"/>
    <property type="match status" value="1"/>
</dbReference>
<evidence type="ECO:0000256" key="4">
    <source>
        <dbReference type="ARBA" id="ARBA00022857"/>
    </source>
</evidence>
<dbReference type="PANTHER" id="PTHR46028">
    <property type="entry name" value="KYNURENINE 3-MONOOXYGENASE"/>
    <property type="match status" value="1"/>
</dbReference>
<dbReference type="Pfam" id="PF01494">
    <property type="entry name" value="FAD_binding_3"/>
    <property type="match status" value="1"/>
</dbReference>
<evidence type="ECO:0000256" key="6">
    <source>
        <dbReference type="ARBA" id="ARBA00023033"/>
    </source>
</evidence>
<keyword evidence="5" id="KW-0560">Oxidoreductase</keyword>
<feature type="signal peptide" evidence="7">
    <location>
        <begin position="1"/>
        <end position="30"/>
    </location>
</feature>
<dbReference type="GO" id="GO:0004497">
    <property type="term" value="F:monooxygenase activity"/>
    <property type="evidence" value="ECO:0007669"/>
    <property type="project" value="UniProtKB-KW"/>
</dbReference>
<keyword evidence="7" id="KW-0732">Signal</keyword>
<dbReference type="PRINTS" id="PR00420">
    <property type="entry name" value="RNGMNOXGNASE"/>
</dbReference>
<proteinExistence type="predicted"/>
<gene>
    <name evidence="9" type="ORF">ACHAWO_002749</name>
</gene>
<evidence type="ECO:0000256" key="2">
    <source>
        <dbReference type="ARBA" id="ARBA00022630"/>
    </source>
</evidence>
<evidence type="ECO:0000256" key="3">
    <source>
        <dbReference type="ARBA" id="ARBA00022827"/>
    </source>
</evidence>
<reference evidence="9 10" key="1">
    <citation type="submission" date="2024-10" db="EMBL/GenBank/DDBJ databases">
        <title>Updated reference genomes for cyclostephanoid diatoms.</title>
        <authorList>
            <person name="Roberts W.R."/>
            <person name="Alverson A.J."/>
        </authorList>
    </citation>
    <scope>NUCLEOTIDE SEQUENCE [LARGE SCALE GENOMIC DNA]</scope>
    <source>
        <strain evidence="9 10">AJA010-31</strain>
    </source>
</reference>
<keyword evidence="6" id="KW-0503">Monooxygenase</keyword>
<dbReference type="AlphaFoldDB" id="A0ABD3QM81"/>
<feature type="chain" id="PRO_5044744419" description="FAD-binding domain-containing protein" evidence="7">
    <location>
        <begin position="31"/>
        <end position="521"/>
    </location>
</feature>
<organism evidence="9 10">
    <name type="scientific">Cyclotella atomus</name>
    <dbReference type="NCBI Taxonomy" id="382360"/>
    <lineage>
        <taxon>Eukaryota</taxon>
        <taxon>Sar</taxon>
        <taxon>Stramenopiles</taxon>
        <taxon>Ochrophyta</taxon>
        <taxon>Bacillariophyta</taxon>
        <taxon>Coscinodiscophyceae</taxon>
        <taxon>Thalassiosirophycidae</taxon>
        <taxon>Stephanodiscales</taxon>
        <taxon>Stephanodiscaceae</taxon>
        <taxon>Cyclotella</taxon>
    </lineage>
</organism>
<comment type="caution">
    <text evidence="9">The sequence shown here is derived from an EMBL/GenBank/DDBJ whole genome shotgun (WGS) entry which is preliminary data.</text>
</comment>
<evidence type="ECO:0000313" key="9">
    <source>
        <dbReference type="EMBL" id="KAL3801178.1"/>
    </source>
</evidence>
<evidence type="ECO:0000259" key="8">
    <source>
        <dbReference type="Pfam" id="PF01494"/>
    </source>
</evidence>
<keyword evidence="3" id="KW-0274">FAD</keyword>
<evidence type="ECO:0000256" key="5">
    <source>
        <dbReference type="ARBA" id="ARBA00023002"/>
    </source>
</evidence>
<evidence type="ECO:0000256" key="1">
    <source>
        <dbReference type="ARBA" id="ARBA00001974"/>
    </source>
</evidence>
<feature type="domain" description="FAD-binding" evidence="8">
    <location>
        <begin position="57"/>
        <end position="234"/>
    </location>
</feature>